<dbReference type="GO" id="GO:0005829">
    <property type="term" value="C:cytosol"/>
    <property type="evidence" value="ECO:0007669"/>
    <property type="project" value="TreeGrafter"/>
</dbReference>
<dbReference type="GO" id="GO:0043200">
    <property type="term" value="P:response to amino acid"/>
    <property type="evidence" value="ECO:0007669"/>
    <property type="project" value="TreeGrafter"/>
</dbReference>
<dbReference type="Pfam" id="PF13412">
    <property type="entry name" value="HTH_24"/>
    <property type="match status" value="1"/>
</dbReference>
<dbReference type="InterPro" id="IPR011008">
    <property type="entry name" value="Dimeric_a/b-barrel"/>
</dbReference>
<evidence type="ECO:0000256" key="2">
    <source>
        <dbReference type="ARBA" id="ARBA00023125"/>
    </source>
</evidence>
<dbReference type="SUPFAM" id="SSF46785">
    <property type="entry name" value="Winged helix' DNA-binding domain"/>
    <property type="match status" value="1"/>
</dbReference>
<gene>
    <name evidence="5" type="ORF">SAMN05216361_1690</name>
</gene>
<dbReference type="RefSeq" id="WP_370240206.1">
    <property type="nucleotide sequence ID" value="NZ_FQWD01000002.1"/>
</dbReference>
<dbReference type="PANTHER" id="PTHR30154">
    <property type="entry name" value="LEUCINE-RESPONSIVE REGULATORY PROTEIN"/>
    <property type="match status" value="1"/>
</dbReference>
<dbReference type="InterPro" id="IPR036388">
    <property type="entry name" value="WH-like_DNA-bd_sf"/>
</dbReference>
<keyword evidence="6" id="KW-1185">Reference proteome</keyword>
<dbReference type="PROSITE" id="PS50956">
    <property type="entry name" value="HTH_ASNC_2"/>
    <property type="match status" value="1"/>
</dbReference>
<dbReference type="STRING" id="634436.SAMN05216361_1690"/>
<dbReference type="InterPro" id="IPR011991">
    <property type="entry name" value="ArsR-like_HTH"/>
</dbReference>
<dbReference type="Gene3D" id="1.10.10.10">
    <property type="entry name" value="Winged helix-like DNA-binding domain superfamily/Winged helix DNA-binding domain"/>
    <property type="match status" value="1"/>
</dbReference>
<dbReference type="InterPro" id="IPR019888">
    <property type="entry name" value="Tscrpt_reg_AsnC-like"/>
</dbReference>
<dbReference type="GO" id="GO:0043565">
    <property type="term" value="F:sequence-specific DNA binding"/>
    <property type="evidence" value="ECO:0007669"/>
    <property type="project" value="InterPro"/>
</dbReference>
<organism evidence="5 6">
    <name type="scientific">Marisediminitalea aggregata</name>
    <dbReference type="NCBI Taxonomy" id="634436"/>
    <lineage>
        <taxon>Bacteria</taxon>
        <taxon>Pseudomonadati</taxon>
        <taxon>Pseudomonadota</taxon>
        <taxon>Gammaproteobacteria</taxon>
        <taxon>Alteromonadales</taxon>
        <taxon>Alteromonadaceae</taxon>
        <taxon>Marisediminitalea</taxon>
    </lineage>
</organism>
<evidence type="ECO:0000256" key="3">
    <source>
        <dbReference type="ARBA" id="ARBA00023163"/>
    </source>
</evidence>
<evidence type="ECO:0000259" key="4">
    <source>
        <dbReference type="PROSITE" id="PS50956"/>
    </source>
</evidence>
<dbReference type="GO" id="GO:0006355">
    <property type="term" value="P:regulation of DNA-templated transcription"/>
    <property type="evidence" value="ECO:0007669"/>
    <property type="project" value="UniProtKB-ARBA"/>
</dbReference>
<dbReference type="Gene3D" id="3.30.70.920">
    <property type="match status" value="1"/>
</dbReference>
<feature type="domain" description="HTH asnC-type" evidence="4">
    <location>
        <begin position="6"/>
        <end position="67"/>
    </location>
</feature>
<dbReference type="InterPro" id="IPR036390">
    <property type="entry name" value="WH_DNA-bd_sf"/>
</dbReference>
<keyword evidence="2" id="KW-0238">DNA-binding</keyword>
<dbReference type="InterPro" id="IPR000485">
    <property type="entry name" value="AsnC-type_HTH_dom"/>
</dbReference>
<dbReference type="PROSITE" id="PS00519">
    <property type="entry name" value="HTH_ASNC_1"/>
    <property type="match status" value="1"/>
</dbReference>
<evidence type="ECO:0000313" key="6">
    <source>
        <dbReference type="Proteomes" id="UP000184520"/>
    </source>
</evidence>
<dbReference type="InterPro" id="IPR019887">
    <property type="entry name" value="Tscrpt_reg_AsnC/Lrp_C"/>
</dbReference>
<dbReference type="EMBL" id="FQWD01000002">
    <property type="protein sequence ID" value="SHG21127.1"/>
    <property type="molecule type" value="Genomic_DNA"/>
</dbReference>
<dbReference type="Proteomes" id="UP000184520">
    <property type="component" value="Unassembled WGS sequence"/>
</dbReference>
<keyword evidence="1" id="KW-0805">Transcription regulation</keyword>
<accession>A0A1M5HYV7</accession>
<proteinExistence type="predicted"/>
<name>A0A1M5HYV7_9ALTE</name>
<keyword evidence="3" id="KW-0804">Transcription</keyword>
<dbReference type="AlphaFoldDB" id="A0A1M5HYV7"/>
<dbReference type="PANTHER" id="PTHR30154:SF17">
    <property type="entry name" value="DNA-BINDING TRANSCRIPTIONAL ACTIVATOR DECR"/>
    <property type="match status" value="1"/>
</dbReference>
<dbReference type="Pfam" id="PF01037">
    <property type="entry name" value="AsnC_trans_reg"/>
    <property type="match status" value="1"/>
</dbReference>
<evidence type="ECO:0000256" key="1">
    <source>
        <dbReference type="ARBA" id="ARBA00023015"/>
    </source>
</evidence>
<evidence type="ECO:0000313" key="5">
    <source>
        <dbReference type="EMBL" id="SHG21127.1"/>
    </source>
</evidence>
<dbReference type="InterPro" id="IPR019885">
    <property type="entry name" value="Tscrpt_reg_HTH_AsnC-type_CS"/>
</dbReference>
<protein>
    <submittedName>
        <fullName evidence="5">Lrp/AsnC family transcriptional regulator</fullName>
    </submittedName>
</protein>
<dbReference type="CDD" id="cd00090">
    <property type="entry name" value="HTH_ARSR"/>
    <property type="match status" value="1"/>
</dbReference>
<dbReference type="PRINTS" id="PR00033">
    <property type="entry name" value="HTHASNC"/>
</dbReference>
<reference evidence="6" key="1">
    <citation type="submission" date="2016-11" db="EMBL/GenBank/DDBJ databases">
        <authorList>
            <person name="Varghese N."/>
            <person name="Submissions S."/>
        </authorList>
    </citation>
    <scope>NUCLEOTIDE SEQUENCE [LARGE SCALE GENOMIC DNA]</scope>
    <source>
        <strain evidence="6">CGMCC 1.8995</strain>
    </source>
</reference>
<dbReference type="SMART" id="SM00344">
    <property type="entry name" value="HTH_ASNC"/>
    <property type="match status" value="1"/>
</dbReference>
<dbReference type="SUPFAM" id="SSF54909">
    <property type="entry name" value="Dimeric alpha+beta barrel"/>
    <property type="match status" value="1"/>
</dbReference>
<sequence length="157" mass="18078">MKNITLDSVDKEILSLLQADSDIAIQDIAEKVGLTATPCWRRIQRLQEQGLIQRRVALLDAQSLGLNLTVFVQVKAARHDDKWLTQFAEHCSAFEEVVEFYRMSGEYDYLLKVMVADMQRFDHFYKRLIKGVNLGDVTSSFAMEQIKYTTSLPLNQM</sequence>